<evidence type="ECO:0000259" key="2">
    <source>
        <dbReference type="Pfam" id="PF13609"/>
    </source>
</evidence>
<evidence type="ECO:0000313" key="4">
    <source>
        <dbReference type="Proteomes" id="UP001069802"/>
    </source>
</evidence>
<sequence>MKKILLASSAIVAAAAVSAPAFAEDGAINFNVFTQFHASSTDSDNNSVATNNGHDFNTNSEIKVSASNTADNGLKYGLVIELETDQSATNNVDENYIWLESDFGRVELGDQDGAANNLFVGGADVGLTYGMIDNPTGSSVTGAGADTAADVSDTGDSTKITYYTPSFNGFKAAVSYAPDSSEGNGVAVSVTDLRMEQAVEAGLNYSGTFNDFTLDVGAAGVFADSNGSALGAGVDSDDNQFWGAGVGFNVGYAGFKVGAGYTYEDGDKVFDNQNSVDAGISYTTGPWLFAVAGVWSETELNGSSEIENQAISAGVQYEVAPGLAVYGSAITGDYEGGSGDFTSAQTGVLVSF</sequence>
<feature type="chain" id="PRO_5046586320" evidence="1">
    <location>
        <begin position="24"/>
        <end position="352"/>
    </location>
</feature>
<dbReference type="Gene3D" id="2.40.160.10">
    <property type="entry name" value="Porin"/>
    <property type="match status" value="1"/>
</dbReference>
<gene>
    <name evidence="3" type="ORF">O4H49_10280</name>
</gene>
<evidence type="ECO:0000256" key="1">
    <source>
        <dbReference type="SAM" id="SignalP"/>
    </source>
</evidence>
<dbReference type="InterPro" id="IPR023614">
    <property type="entry name" value="Porin_dom_sf"/>
</dbReference>
<protein>
    <submittedName>
        <fullName evidence="3">Porin</fullName>
    </submittedName>
</protein>
<keyword evidence="1" id="KW-0732">Signal</keyword>
<dbReference type="InterPro" id="IPR033900">
    <property type="entry name" value="Gram_neg_porin_domain"/>
</dbReference>
<proteinExistence type="predicted"/>
<reference evidence="3" key="1">
    <citation type="submission" date="2022-12" db="EMBL/GenBank/DDBJ databases">
        <title>Bacterial isolates from different developmental stages of Nematostella vectensis.</title>
        <authorList>
            <person name="Fraune S."/>
        </authorList>
    </citation>
    <scope>NUCLEOTIDE SEQUENCE</scope>
    <source>
        <strain evidence="3">G21630-S1</strain>
    </source>
</reference>
<dbReference type="EMBL" id="JAPWGY010000003">
    <property type="protein sequence ID" value="MCZ4281165.1"/>
    <property type="molecule type" value="Genomic_DNA"/>
</dbReference>
<accession>A0ABT4LJ83</accession>
<evidence type="ECO:0000313" key="3">
    <source>
        <dbReference type="EMBL" id="MCZ4281165.1"/>
    </source>
</evidence>
<feature type="domain" description="Porin" evidence="2">
    <location>
        <begin position="10"/>
        <end position="334"/>
    </location>
</feature>
<dbReference type="Proteomes" id="UP001069802">
    <property type="component" value="Unassembled WGS sequence"/>
</dbReference>
<comment type="caution">
    <text evidence="3">The sequence shown here is derived from an EMBL/GenBank/DDBJ whole genome shotgun (WGS) entry which is preliminary data.</text>
</comment>
<organism evidence="3 4">
    <name type="scientific">Kiloniella laminariae</name>
    <dbReference type="NCBI Taxonomy" id="454162"/>
    <lineage>
        <taxon>Bacteria</taxon>
        <taxon>Pseudomonadati</taxon>
        <taxon>Pseudomonadota</taxon>
        <taxon>Alphaproteobacteria</taxon>
        <taxon>Rhodospirillales</taxon>
        <taxon>Kiloniellaceae</taxon>
        <taxon>Kiloniella</taxon>
    </lineage>
</organism>
<name>A0ABT4LJ83_9PROT</name>
<feature type="signal peptide" evidence="1">
    <location>
        <begin position="1"/>
        <end position="23"/>
    </location>
</feature>
<dbReference type="RefSeq" id="WP_269423343.1">
    <property type="nucleotide sequence ID" value="NZ_JAPWGY010000003.1"/>
</dbReference>
<dbReference type="Pfam" id="PF13609">
    <property type="entry name" value="Porin_4"/>
    <property type="match status" value="1"/>
</dbReference>
<keyword evidence="4" id="KW-1185">Reference proteome</keyword>
<dbReference type="SUPFAM" id="SSF56935">
    <property type="entry name" value="Porins"/>
    <property type="match status" value="1"/>
</dbReference>